<accession>A0ABW2YD99</accession>
<name>A0ABW2YD99_9GAMM</name>
<dbReference type="PANTHER" id="PTHR36966">
    <property type="entry name" value="REP-ASSOCIATED TYROSINE TRANSPOSASE"/>
    <property type="match status" value="1"/>
</dbReference>
<evidence type="ECO:0000313" key="3">
    <source>
        <dbReference type="Proteomes" id="UP001597110"/>
    </source>
</evidence>
<dbReference type="NCBIfam" id="NF047646">
    <property type="entry name" value="REP_Tyr_transpos"/>
    <property type="match status" value="1"/>
</dbReference>
<reference evidence="3" key="1">
    <citation type="journal article" date="2019" name="Int. J. Syst. Evol. Microbiol.">
        <title>The Global Catalogue of Microorganisms (GCM) 10K type strain sequencing project: providing services to taxonomists for standard genome sequencing and annotation.</title>
        <authorList>
            <consortium name="The Broad Institute Genomics Platform"/>
            <consortium name="The Broad Institute Genome Sequencing Center for Infectious Disease"/>
            <person name="Wu L."/>
            <person name="Ma J."/>
        </authorList>
    </citation>
    <scope>NUCLEOTIDE SEQUENCE [LARGE SCALE GENOMIC DNA]</scope>
    <source>
        <strain evidence="3">CCUG 55585</strain>
    </source>
</reference>
<sequence>MTSHKLTKGRYSQPGAYYVITTVSAARQRLFCHPGMAQAVIEEIRHAGSGTQFVHHAWVLMPDHLHWLIELCDVDLSVGVQAFKSRSARALNLACGRSGPVWQPGFYDHRLRHEHDLQRQARYIIENPVRAGLAGYVEGYPYLWCRWGRHGNGP</sequence>
<dbReference type="InterPro" id="IPR052715">
    <property type="entry name" value="RAYT_transposase"/>
</dbReference>
<dbReference type="Gene3D" id="3.30.70.1290">
    <property type="entry name" value="Transposase IS200-like"/>
    <property type="match status" value="1"/>
</dbReference>
<organism evidence="2 3">
    <name type="scientific">Lysobacter brunescens</name>
    <dbReference type="NCBI Taxonomy" id="262323"/>
    <lineage>
        <taxon>Bacteria</taxon>
        <taxon>Pseudomonadati</taxon>
        <taxon>Pseudomonadota</taxon>
        <taxon>Gammaproteobacteria</taxon>
        <taxon>Lysobacterales</taxon>
        <taxon>Lysobacteraceae</taxon>
        <taxon>Lysobacter</taxon>
    </lineage>
</organism>
<dbReference type="SMART" id="SM01321">
    <property type="entry name" value="Y1_Tnp"/>
    <property type="match status" value="1"/>
</dbReference>
<dbReference type="SUPFAM" id="SSF143422">
    <property type="entry name" value="Transposase IS200-like"/>
    <property type="match status" value="1"/>
</dbReference>
<dbReference type="InterPro" id="IPR036515">
    <property type="entry name" value="Transposase_17_sf"/>
</dbReference>
<dbReference type="RefSeq" id="WP_386822504.1">
    <property type="nucleotide sequence ID" value="NZ_JBHTIF010000001.1"/>
</dbReference>
<gene>
    <name evidence="2" type="ORF">ACFQ0E_04565</name>
</gene>
<comment type="caution">
    <text evidence="2">The sequence shown here is derived from an EMBL/GenBank/DDBJ whole genome shotgun (WGS) entry which is preliminary data.</text>
</comment>
<protein>
    <submittedName>
        <fullName evidence="2">Transposase</fullName>
    </submittedName>
</protein>
<dbReference type="PANTHER" id="PTHR36966:SF1">
    <property type="entry name" value="REP-ASSOCIATED TYROSINE TRANSPOSASE"/>
    <property type="match status" value="1"/>
</dbReference>
<dbReference type="Proteomes" id="UP001597110">
    <property type="component" value="Unassembled WGS sequence"/>
</dbReference>
<keyword evidence="3" id="KW-1185">Reference proteome</keyword>
<dbReference type="Pfam" id="PF01797">
    <property type="entry name" value="Y1_Tnp"/>
    <property type="match status" value="1"/>
</dbReference>
<proteinExistence type="predicted"/>
<dbReference type="EMBL" id="JBHTIF010000001">
    <property type="protein sequence ID" value="MFD0724868.1"/>
    <property type="molecule type" value="Genomic_DNA"/>
</dbReference>
<evidence type="ECO:0000313" key="2">
    <source>
        <dbReference type="EMBL" id="MFD0724868.1"/>
    </source>
</evidence>
<dbReference type="InterPro" id="IPR002686">
    <property type="entry name" value="Transposase_17"/>
</dbReference>
<feature type="domain" description="Transposase IS200-like" evidence="1">
    <location>
        <begin position="13"/>
        <end position="127"/>
    </location>
</feature>
<evidence type="ECO:0000259" key="1">
    <source>
        <dbReference type="SMART" id="SM01321"/>
    </source>
</evidence>